<dbReference type="NCBIfam" id="TIGR02359">
    <property type="entry name" value="thiW"/>
    <property type="match status" value="1"/>
</dbReference>
<feature type="transmembrane region" description="Helical" evidence="1">
    <location>
        <begin position="130"/>
        <end position="155"/>
    </location>
</feature>
<evidence type="ECO:0000313" key="2">
    <source>
        <dbReference type="EMBL" id="MBZ2387757.1"/>
    </source>
</evidence>
<feature type="transmembrane region" description="Helical" evidence="1">
    <location>
        <begin position="43"/>
        <end position="64"/>
    </location>
</feature>
<dbReference type="EMBL" id="JAIPME010000002">
    <property type="protein sequence ID" value="MBZ2387757.1"/>
    <property type="molecule type" value="Genomic_DNA"/>
</dbReference>
<accession>A0ABS7T1W6</accession>
<feature type="transmembrane region" description="Helical" evidence="1">
    <location>
        <begin position="70"/>
        <end position="90"/>
    </location>
</feature>
<dbReference type="Pfam" id="PF09512">
    <property type="entry name" value="ThiW"/>
    <property type="match status" value="1"/>
</dbReference>
<dbReference type="InterPro" id="IPR012652">
    <property type="entry name" value="ThiW"/>
</dbReference>
<protein>
    <submittedName>
        <fullName evidence="2">Energy coupling factor transporter S component ThiW</fullName>
    </submittedName>
</protein>
<evidence type="ECO:0000313" key="3">
    <source>
        <dbReference type="Proteomes" id="UP000734271"/>
    </source>
</evidence>
<dbReference type="Gene3D" id="1.10.1760.20">
    <property type="match status" value="1"/>
</dbReference>
<keyword evidence="1" id="KW-0472">Membrane</keyword>
<dbReference type="Proteomes" id="UP000734271">
    <property type="component" value="Unassembled WGS sequence"/>
</dbReference>
<proteinExistence type="predicted"/>
<dbReference type="PIRSF" id="PIRSF024534">
    <property type="entry name" value="ThiW"/>
    <property type="match status" value="1"/>
</dbReference>
<keyword evidence="3" id="KW-1185">Reference proteome</keyword>
<feature type="transmembrane region" description="Helical" evidence="1">
    <location>
        <begin position="102"/>
        <end position="124"/>
    </location>
</feature>
<dbReference type="RefSeq" id="WP_223420615.1">
    <property type="nucleotide sequence ID" value="NZ_JAIPME010000002.1"/>
</dbReference>
<keyword evidence="1" id="KW-0812">Transmembrane</keyword>
<reference evidence="2 3" key="1">
    <citation type="submission" date="2021-08" db="EMBL/GenBank/DDBJ databases">
        <title>FDA dAtabase for Regulatory Grade micrObial Sequences (FDA-ARGOS): Supporting development and validation of Infectious Disease Dx tests.</title>
        <authorList>
            <person name="Sproer C."/>
            <person name="Gronow S."/>
            <person name="Severitt S."/>
            <person name="Schroder I."/>
            <person name="Tallon L."/>
            <person name="Sadzewicz L."/>
            <person name="Zhao X."/>
            <person name="Boylan J."/>
            <person name="Ott S."/>
            <person name="Bowen H."/>
            <person name="Vavikolanu K."/>
            <person name="Hazen T."/>
            <person name="Aluvathingal J."/>
            <person name="Nadendla S."/>
            <person name="Lowell S."/>
            <person name="Myers T."/>
            <person name="Yan Y."/>
            <person name="Sichtig H."/>
        </authorList>
    </citation>
    <scope>NUCLEOTIDE SEQUENCE [LARGE SCALE GENOMIC DNA]</scope>
    <source>
        <strain evidence="2 3">FDAARGOS_1460</strain>
    </source>
</reference>
<gene>
    <name evidence="2" type="primary">thiW</name>
    <name evidence="2" type="ORF">K8P03_10785</name>
</gene>
<comment type="caution">
    <text evidence="2">The sequence shown here is derived from an EMBL/GenBank/DDBJ whole genome shotgun (WGS) entry which is preliminary data.</text>
</comment>
<evidence type="ECO:0000256" key="1">
    <source>
        <dbReference type="SAM" id="Phobius"/>
    </source>
</evidence>
<name>A0ABS7T1W6_9FIRM</name>
<organism evidence="2 3">
    <name type="scientific">Anaerococcus murdochii</name>
    <dbReference type="NCBI Taxonomy" id="411577"/>
    <lineage>
        <taxon>Bacteria</taxon>
        <taxon>Bacillati</taxon>
        <taxon>Bacillota</taxon>
        <taxon>Tissierellia</taxon>
        <taxon>Tissierellales</taxon>
        <taxon>Peptoniphilaceae</taxon>
        <taxon>Anaerococcus</taxon>
    </lineage>
</organism>
<keyword evidence="1" id="KW-1133">Transmembrane helix</keyword>
<sequence>MNNTKLKKLVLASFLVALAVVGSTFSFPVFFSRCAPAQHIVNMFAAVTLGPFYGIVIAFVASLIRNMAGLGSLMAFPGSMFGALLCGIIYKKTKNLSLTACGEIFGTSILGGLAAYPVAVLLMGKSAADIAFYTYILPFFASTAGGTIIACVILARLKDSKFVKEIYN</sequence>
<feature type="transmembrane region" description="Helical" evidence="1">
    <location>
        <begin position="12"/>
        <end position="31"/>
    </location>
</feature>